<accession>A0ABP5R682</accession>
<dbReference type="InterPro" id="IPR050490">
    <property type="entry name" value="Bact_solute-bd_prot1"/>
</dbReference>
<protein>
    <recommendedName>
        <fullName evidence="3">Extracellular solute-binding protein</fullName>
    </recommendedName>
</protein>
<proteinExistence type="predicted"/>
<keyword evidence="2" id="KW-1185">Reference proteome</keyword>
<dbReference type="Pfam" id="PF01547">
    <property type="entry name" value="SBP_bac_1"/>
    <property type="match status" value="1"/>
</dbReference>
<dbReference type="InterPro" id="IPR006311">
    <property type="entry name" value="TAT_signal"/>
</dbReference>
<gene>
    <name evidence="1" type="ORF">GCM10009851_39480</name>
</gene>
<evidence type="ECO:0000313" key="1">
    <source>
        <dbReference type="EMBL" id="GAA2250006.1"/>
    </source>
</evidence>
<dbReference type="EMBL" id="BAAAQY010000017">
    <property type="protein sequence ID" value="GAA2250006.1"/>
    <property type="molecule type" value="Genomic_DNA"/>
</dbReference>
<evidence type="ECO:0000313" key="2">
    <source>
        <dbReference type="Proteomes" id="UP001500929"/>
    </source>
</evidence>
<dbReference type="PROSITE" id="PS51318">
    <property type="entry name" value="TAT"/>
    <property type="match status" value="1"/>
</dbReference>
<reference evidence="2" key="1">
    <citation type="journal article" date="2019" name="Int. J. Syst. Evol. Microbiol.">
        <title>The Global Catalogue of Microorganisms (GCM) 10K type strain sequencing project: providing services to taxonomists for standard genome sequencing and annotation.</title>
        <authorList>
            <consortium name="The Broad Institute Genomics Platform"/>
            <consortium name="The Broad Institute Genome Sequencing Center for Infectious Disease"/>
            <person name="Wu L."/>
            <person name="Ma J."/>
        </authorList>
    </citation>
    <scope>NUCLEOTIDE SEQUENCE [LARGE SCALE GENOMIC DNA]</scope>
    <source>
        <strain evidence="2">JCM 16117</strain>
    </source>
</reference>
<dbReference type="Gene3D" id="3.40.190.10">
    <property type="entry name" value="Periplasmic binding protein-like II"/>
    <property type="match status" value="1"/>
</dbReference>
<organism evidence="1 2">
    <name type="scientific">Herbiconiux moechotypicola</name>
    <dbReference type="NCBI Taxonomy" id="637393"/>
    <lineage>
        <taxon>Bacteria</taxon>
        <taxon>Bacillati</taxon>
        <taxon>Actinomycetota</taxon>
        <taxon>Actinomycetes</taxon>
        <taxon>Micrococcales</taxon>
        <taxon>Microbacteriaceae</taxon>
        <taxon>Herbiconiux</taxon>
    </lineage>
</organism>
<dbReference type="RefSeq" id="WP_259481671.1">
    <property type="nucleotide sequence ID" value="NZ_BAAAQY010000017.1"/>
</dbReference>
<comment type="caution">
    <text evidence="1">The sequence shown here is derived from an EMBL/GenBank/DDBJ whole genome shotgun (WGS) entry which is preliminary data.</text>
</comment>
<dbReference type="InterPro" id="IPR006059">
    <property type="entry name" value="SBP"/>
</dbReference>
<dbReference type="PANTHER" id="PTHR43649:SF12">
    <property type="entry name" value="DIACETYLCHITOBIOSE BINDING PROTEIN DASA"/>
    <property type="match status" value="1"/>
</dbReference>
<dbReference type="PANTHER" id="PTHR43649">
    <property type="entry name" value="ARABINOSE-BINDING PROTEIN-RELATED"/>
    <property type="match status" value="1"/>
</dbReference>
<sequence length="466" mass="49945">MVTEMARRTFLGAAGVAALAGIAASWPRLAGWDVPGRSTDELVVAIRGTAANTQARQALVQRFSELHPDIPIRLIAIQGASWNDFFTKILTMIAAGTTPDVVYVATEGLQLFADRLAVPLDDRVRRDAGELTDYFSDVHPALVEANMYQGSLFALPIDWNGAGIFVDTTVIGAAGLEYPEPNWSLEQFVASLRAIKAKAAPGVIPFNWQNGLWGGALPWLMLNDSNFVEAEQSSGGSWLWDSFYAGEPFAAGRGGGYRWRTPTADADRSIEAVKLLGSLVNERLASRPTAGGANNTLGLFASHNVGFTPAGGAWARALSLSGMEKGTFDATLFPQWRTHRHQFGGSGYAVMRSSTKQDAAWEWIKFATTTEAMSMALDTQNTTPARRSLANATRYAGTGPEHWQVFYGLLDDTPDPLPIPAPPQQPALESAVIAQIGTALSGDVAGVVPAMRVLQQRLETILGGAA</sequence>
<evidence type="ECO:0008006" key="3">
    <source>
        <dbReference type="Google" id="ProtNLM"/>
    </source>
</evidence>
<dbReference type="SUPFAM" id="SSF53850">
    <property type="entry name" value="Periplasmic binding protein-like II"/>
    <property type="match status" value="1"/>
</dbReference>
<dbReference type="Proteomes" id="UP001500929">
    <property type="component" value="Unassembled WGS sequence"/>
</dbReference>
<name>A0ABP5R682_9MICO</name>